<evidence type="ECO:0000256" key="3">
    <source>
        <dbReference type="ARBA" id="ARBA00023315"/>
    </source>
</evidence>
<feature type="domain" description="Thiolase N-terminal" evidence="7">
    <location>
        <begin position="4"/>
        <end position="260"/>
    </location>
</feature>
<dbReference type="PIRSF" id="PIRSF000429">
    <property type="entry name" value="Ac-CoA_Ac_transf"/>
    <property type="match status" value="1"/>
</dbReference>
<sequence>MSDIVIVSGARTPMGGFQGSLSSVPAVELGALAIREAVARAGIQPADVQEVIMGCVLPAGLKQGPARQASLGAGLPAATGCTTINKLCGSGMKAVMQAFDALKAGSNEVMVAGGMESMSNAPYIIEKARTGLRMGHGEIKDHMFLDGLEDARTGRLMGSFAQETADKYGITREEMDAYAIESLKRAQAAIQSGELASEIVPVTVTSRKGEVVVKDDEQPLTANLDKIPTLKPAFKKDGTITAANASSISDGASALVLMTAEEAAKRGLKPLAKIVAHATQSQDPSEFTIAPIGAMSNLFKKTGWSKDDVDLYEINEAFAMVTMLAMREHGLDHAKVNVYGGACAQGHPVGSTGSRLIVTLINALQRKGGKRGVASLCIGGGEATAVAIELL</sequence>
<dbReference type="EMBL" id="BATI01000018">
    <property type="protein sequence ID" value="GAD63163.1"/>
    <property type="molecule type" value="Genomic_DNA"/>
</dbReference>
<feature type="domain" description="Thiolase C-terminal" evidence="8">
    <location>
        <begin position="268"/>
        <end position="389"/>
    </location>
</feature>
<evidence type="ECO:0000313" key="9">
    <source>
        <dbReference type="EMBL" id="GAD63163.1"/>
    </source>
</evidence>
<dbReference type="NCBIfam" id="TIGR01930">
    <property type="entry name" value="AcCoA-C-Actrans"/>
    <property type="match status" value="1"/>
</dbReference>
<evidence type="ECO:0000256" key="4">
    <source>
        <dbReference type="ARBA" id="ARBA00048527"/>
    </source>
</evidence>
<dbReference type="Proteomes" id="UP000016560">
    <property type="component" value="Unassembled WGS sequence"/>
</dbReference>
<dbReference type="CDD" id="cd00751">
    <property type="entry name" value="thiolase"/>
    <property type="match status" value="1"/>
</dbReference>
<dbReference type="Pfam" id="PF02803">
    <property type="entry name" value="Thiolase_C"/>
    <property type="match status" value="1"/>
</dbReference>
<dbReference type="Pfam" id="PF00108">
    <property type="entry name" value="Thiolase_N"/>
    <property type="match status" value="1"/>
</dbReference>
<evidence type="ECO:0000256" key="5">
    <source>
        <dbReference type="PIRSR" id="PIRSR000429-1"/>
    </source>
</evidence>
<dbReference type="InterPro" id="IPR016039">
    <property type="entry name" value="Thiolase-like"/>
</dbReference>
<keyword evidence="3 6" id="KW-0012">Acyltransferase</keyword>
<dbReference type="GO" id="GO:0044281">
    <property type="term" value="P:small molecule metabolic process"/>
    <property type="evidence" value="ECO:0007669"/>
    <property type="project" value="UniProtKB-ARBA"/>
</dbReference>
<dbReference type="eggNOG" id="COG0183">
    <property type="taxonomic scope" value="Bacteria"/>
</dbReference>
<reference evidence="9" key="1">
    <citation type="submission" date="2024-09" db="EMBL/GenBank/DDBJ databases">
        <title>Whole genome shotgun sequence of Pseudomonas alcaligenes NBRC 14159.</title>
        <authorList>
            <person name="Yoshida I."/>
            <person name="Hosoyama A."/>
            <person name="Tsuchikane K."/>
            <person name="Noguchi M."/>
            <person name="Hirakata S."/>
            <person name="Ando Y."/>
            <person name="Ohji S."/>
            <person name="Yamazoe A."/>
            <person name="Yamazaki S."/>
            <person name="Fujita N."/>
        </authorList>
    </citation>
    <scope>NUCLEOTIDE SEQUENCE</scope>
    <source>
        <strain evidence="9">NBRC 14159</strain>
    </source>
</reference>
<feature type="active site" description="Acyl-thioester intermediate" evidence="5">
    <location>
        <position position="88"/>
    </location>
</feature>
<feature type="active site" description="Proton acceptor" evidence="5">
    <location>
        <position position="377"/>
    </location>
</feature>
<dbReference type="SUPFAM" id="SSF53901">
    <property type="entry name" value="Thiolase-like"/>
    <property type="match status" value="2"/>
</dbReference>
<dbReference type="RefSeq" id="WP_021701250.1">
    <property type="nucleotide sequence ID" value="NZ_BATI01000018.1"/>
</dbReference>
<dbReference type="GO" id="GO:0033812">
    <property type="term" value="F:3-oxoadipyl-CoA thiolase activity"/>
    <property type="evidence" value="ECO:0007669"/>
    <property type="project" value="UniProtKB-EC"/>
</dbReference>
<dbReference type="InterPro" id="IPR020610">
    <property type="entry name" value="Thiolase_AS"/>
</dbReference>
<dbReference type="OrthoDB" id="9764638at2"/>
<comment type="catalytic activity">
    <reaction evidence="4">
        <text>succinyl-CoA + acetyl-CoA = 3-oxoadipyl-CoA + CoA</text>
        <dbReference type="Rhea" id="RHEA:19481"/>
        <dbReference type="ChEBI" id="CHEBI:57287"/>
        <dbReference type="ChEBI" id="CHEBI:57288"/>
        <dbReference type="ChEBI" id="CHEBI:57292"/>
        <dbReference type="ChEBI" id="CHEBI:57348"/>
        <dbReference type="EC" id="2.3.1.174"/>
    </reaction>
</comment>
<gene>
    <name evidence="9" type="ORF">PA6_018_01420</name>
</gene>
<dbReference type="PROSITE" id="PS00098">
    <property type="entry name" value="THIOLASE_1"/>
    <property type="match status" value="1"/>
</dbReference>
<dbReference type="AlphaFoldDB" id="U3B8G9"/>
<dbReference type="STRING" id="43263.A0T30_07485"/>
<dbReference type="Gene3D" id="3.40.47.10">
    <property type="match status" value="2"/>
</dbReference>
<dbReference type="InterPro" id="IPR020615">
    <property type="entry name" value="Thiolase_acyl_enz_int_AS"/>
</dbReference>
<dbReference type="InterPro" id="IPR020616">
    <property type="entry name" value="Thiolase_N"/>
</dbReference>
<dbReference type="PANTHER" id="PTHR18919:SF164">
    <property type="entry name" value="ACETYL-COA ACETYLTRANSFERASE"/>
    <property type="match status" value="1"/>
</dbReference>
<dbReference type="FunFam" id="3.40.47.10:FF:000010">
    <property type="entry name" value="Acetyl-CoA acetyltransferase (Thiolase)"/>
    <property type="match status" value="1"/>
</dbReference>
<evidence type="ECO:0000256" key="1">
    <source>
        <dbReference type="ARBA" id="ARBA00010982"/>
    </source>
</evidence>
<comment type="similarity">
    <text evidence="1 6">Belongs to the thiolase-like superfamily. Thiolase family.</text>
</comment>
<organism evidence="9 10">
    <name type="scientific">Aquipseudomonas alcaligenes (strain ATCC 14909 / DSM 50342 / CCUG 1425 / JCM 20561 / NBRC 14159 / NCIMB 9945 / NCTC 10367 / 1577)</name>
    <name type="common">Pseudomonas alcaligenes</name>
    <dbReference type="NCBI Taxonomy" id="1215092"/>
    <lineage>
        <taxon>Bacteria</taxon>
        <taxon>Pseudomonadati</taxon>
        <taxon>Pseudomonadota</taxon>
        <taxon>Gammaproteobacteria</taxon>
        <taxon>Pseudomonadales</taxon>
        <taxon>Pseudomonadaceae</taxon>
        <taxon>Aquipseudomonas</taxon>
    </lineage>
</organism>
<evidence type="ECO:0000256" key="6">
    <source>
        <dbReference type="RuleBase" id="RU003557"/>
    </source>
</evidence>
<name>U3B8G9_AQUA1</name>
<dbReference type="InterPro" id="IPR020617">
    <property type="entry name" value="Thiolase_C"/>
</dbReference>
<accession>U3B8G9</accession>
<dbReference type="PROSITE" id="PS00099">
    <property type="entry name" value="THIOLASE_3"/>
    <property type="match status" value="1"/>
</dbReference>
<dbReference type="InterPro" id="IPR002155">
    <property type="entry name" value="Thiolase"/>
</dbReference>
<evidence type="ECO:0000313" key="10">
    <source>
        <dbReference type="Proteomes" id="UP000016560"/>
    </source>
</evidence>
<dbReference type="PANTHER" id="PTHR18919">
    <property type="entry name" value="ACETYL-COA C-ACYLTRANSFERASE"/>
    <property type="match status" value="1"/>
</dbReference>
<protein>
    <submittedName>
        <fullName evidence="9">Acetyl-CoA acetyltransferase</fullName>
    </submittedName>
</protein>
<keyword evidence="2 6" id="KW-0808">Transferase</keyword>
<keyword evidence="10" id="KW-1185">Reference proteome</keyword>
<evidence type="ECO:0000259" key="7">
    <source>
        <dbReference type="Pfam" id="PF00108"/>
    </source>
</evidence>
<comment type="caution">
    <text evidence="9">The sequence shown here is derived from an EMBL/GenBank/DDBJ whole genome shotgun (WGS) entry which is preliminary data.</text>
</comment>
<feature type="active site" description="Proton acceptor" evidence="5">
    <location>
        <position position="347"/>
    </location>
</feature>
<proteinExistence type="inferred from homology"/>
<evidence type="ECO:0000259" key="8">
    <source>
        <dbReference type="Pfam" id="PF02803"/>
    </source>
</evidence>
<evidence type="ECO:0000256" key="2">
    <source>
        <dbReference type="ARBA" id="ARBA00022679"/>
    </source>
</evidence>